<dbReference type="Pfam" id="PF05648">
    <property type="entry name" value="PEX11"/>
    <property type="match status" value="1"/>
</dbReference>
<dbReference type="PANTHER" id="PTHR12652:SF50">
    <property type="entry name" value="PEROXIN 11"/>
    <property type="match status" value="1"/>
</dbReference>
<keyword evidence="2" id="KW-0472">Membrane</keyword>
<dbReference type="PANTHER" id="PTHR12652">
    <property type="entry name" value="PEROXISOMAL BIOGENESIS FACTOR 11"/>
    <property type="match status" value="1"/>
</dbReference>
<dbReference type="Proteomes" id="UP001353858">
    <property type="component" value="Unassembled WGS sequence"/>
</dbReference>
<evidence type="ECO:0000256" key="3">
    <source>
        <dbReference type="ARBA" id="ARBA00023140"/>
    </source>
</evidence>
<evidence type="ECO:0008006" key="7">
    <source>
        <dbReference type="Google" id="ProtNLM"/>
    </source>
</evidence>
<dbReference type="GO" id="GO:0016559">
    <property type="term" value="P:peroxisome fission"/>
    <property type="evidence" value="ECO:0007669"/>
    <property type="project" value="InterPro"/>
</dbReference>
<evidence type="ECO:0000256" key="4">
    <source>
        <dbReference type="ARBA" id="ARBA00046271"/>
    </source>
</evidence>
<dbReference type="GO" id="GO:0005778">
    <property type="term" value="C:peroxisomal membrane"/>
    <property type="evidence" value="ECO:0007669"/>
    <property type="project" value="UniProtKB-SubCell"/>
</dbReference>
<gene>
    <name evidence="5" type="ORF">RN001_000081</name>
</gene>
<evidence type="ECO:0000313" key="6">
    <source>
        <dbReference type="Proteomes" id="UP001353858"/>
    </source>
</evidence>
<comment type="subcellular location">
    <subcellularLocation>
        <location evidence="4">Peroxisome membrane</location>
    </subcellularLocation>
</comment>
<accession>A0AAN7P9C2</accession>
<name>A0AAN7P9C2_9COLE</name>
<evidence type="ECO:0000313" key="5">
    <source>
        <dbReference type="EMBL" id="KAK4883810.1"/>
    </source>
</evidence>
<keyword evidence="6" id="KW-1185">Reference proteome</keyword>
<evidence type="ECO:0000256" key="2">
    <source>
        <dbReference type="ARBA" id="ARBA00023136"/>
    </source>
</evidence>
<evidence type="ECO:0000256" key="1">
    <source>
        <dbReference type="ARBA" id="ARBA00022593"/>
    </source>
</evidence>
<dbReference type="AlphaFoldDB" id="A0AAN7P9C2"/>
<sequence>MDTFINLNNQTAGRDRIARLLQYLSRFMWYRLEQYNKNGVHNLKRLEYQLSTFRKLLRFGRCIDSLSAALKIVKHPDLVVRITQTLSKLYNFLFLLADHILWLGRADLYQVDTDKWGKLCNRYWLYSIVMNLIRDFYEVLQVLKINSHRILPKDGCRSLGDMYKCGTKALVCMQGYQNIVIDTIKNSCDLFIPLTALGHVKLSPGTVGLLGVVSSFAGLITLIQPLAKLSPS</sequence>
<protein>
    <recommendedName>
        <fullName evidence="7">Peroxisomal membrane protein 11B</fullName>
    </recommendedName>
</protein>
<dbReference type="EMBL" id="JARPUR010000001">
    <property type="protein sequence ID" value="KAK4883810.1"/>
    <property type="molecule type" value="Genomic_DNA"/>
</dbReference>
<keyword evidence="3" id="KW-0576">Peroxisome</keyword>
<organism evidence="5 6">
    <name type="scientific">Aquatica leii</name>
    <dbReference type="NCBI Taxonomy" id="1421715"/>
    <lineage>
        <taxon>Eukaryota</taxon>
        <taxon>Metazoa</taxon>
        <taxon>Ecdysozoa</taxon>
        <taxon>Arthropoda</taxon>
        <taxon>Hexapoda</taxon>
        <taxon>Insecta</taxon>
        <taxon>Pterygota</taxon>
        <taxon>Neoptera</taxon>
        <taxon>Endopterygota</taxon>
        <taxon>Coleoptera</taxon>
        <taxon>Polyphaga</taxon>
        <taxon>Elateriformia</taxon>
        <taxon>Elateroidea</taxon>
        <taxon>Lampyridae</taxon>
        <taxon>Luciolinae</taxon>
        <taxon>Aquatica</taxon>
    </lineage>
</organism>
<reference evidence="6" key="1">
    <citation type="submission" date="2023-01" db="EMBL/GenBank/DDBJ databases">
        <title>Key to firefly adult light organ development and bioluminescence: homeobox transcription factors regulate luciferase expression and transportation to peroxisome.</title>
        <authorList>
            <person name="Fu X."/>
        </authorList>
    </citation>
    <scope>NUCLEOTIDE SEQUENCE [LARGE SCALE GENOMIC DNA]</scope>
</reference>
<proteinExistence type="predicted"/>
<keyword evidence="1" id="KW-0962">Peroxisome biogenesis</keyword>
<dbReference type="InterPro" id="IPR008733">
    <property type="entry name" value="PEX11"/>
</dbReference>
<comment type="caution">
    <text evidence="5">The sequence shown here is derived from an EMBL/GenBank/DDBJ whole genome shotgun (WGS) entry which is preliminary data.</text>
</comment>